<dbReference type="Proteomes" id="UP000007350">
    <property type="component" value="Unassembled WGS sequence"/>
</dbReference>
<dbReference type="AlphaFoldDB" id="K2P9T9"/>
<dbReference type="EMBL" id="AHKC01008155">
    <property type="protein sequence ID" value="EKF37867.1"/>
    <property type="molecule type" value="Genomic_DNA"/>
</dbReference>
<proteinExistence type="predicted"/>
<protein>
    <submittedName>
        <fullName evidence="3">Uncharacterized protein</fullName>
    </submittedName>
</protein>
<accession>K2P9T9</accession>
<feature type="transmembrane region" description="Helical" evidence="2">
    <location>
        <begin position="20"/>
        <end position="40"/>
    </location>
</feature>
<feature type="transmembrane region" description="Helical" evidence="2">
    <location>
        <begin position="157"/>
        <end position="175"/>
    </location>
</feature>
<evidence type="ECO:0000256" key="2">
    <source>
        <dbReference type="SAM" id="Phobius"/>
    </source>
</evidence>
<feature type="compositionally biased region" description="Basic and acidic residues" evidence="1">
    <location>
        <begin position="215"/>
        <end position="226"/>
    </location>
</feature>
<dbReference type="OrthoDB" id="242526at2759"/>
<keyword evidence="4" id="KW-1185">Reference proteome</keyword>
<evidence type="ECO:0000313" key="3">
    <source>
        <dbReference type="EMBL" id="EKF37867.1"/>
    </source>
</evidence>
<name>K2P9T9_TRYCR</name>
<keyword evidence="2" id="KW-1133">Transmembrane helix</keyword>
<gene>
    <name evidence="3" type="ORF">MOQ_001927</name>
</gene>
<evidence type="ECO:0000313" key="4">
    <source>
        <dbReference type="Proteomes" id="UP000007350"/>
    </source>
</evidence>
<sequence>MRSLGCSVTNFKAIELDTMVCCVCVVFFFFCMLLLLAWRISLARNVHLASITDRCCCCCCFTVSPLLLLTFPRPVDKEARELSREGRGGFHKASKQNNRKHLGEEYVKMSLSVSQSVRDEMVAALLLAFDYTQGILETGIGTKKVNGLFRNALARGARWWLPCIVSIFILLLVTLHKRVLNARRRQLPDVIISSERSTNPPSNNIGTESSNGRNIEGEERTGMRRSHEAQRVIDAYFGPANNTVVDDFDADGHVQKLLKHFNPSNTTTTTTSVS</sequence>
<keyword evidence="2" id="KW-0472">Membrane</keyword>
<evidence type="ECO:0000256" key="1">
    <source>
        <dbReference type="SAM" id="MobiDB-lite"/>
    </source>
</evidence>
<reference evidence="3 4" key="1">
    <citation type="journal article" date="2012" name="BMC Genomics">
        <title>Comparative genomic analysis of human infective Trypanosoma cruzi lineages with the bat-restricted subspecies T. cruzi marinkellei.</title>
        <authorList>
            <person name="Franzen O."/>
            <person name="Talavera-Lopez C."/>
            <person name="Ochaya S."/>
            <person name="Butler C.E."/>
            <person name="Messenger L.A."/>
            <person name="Lewis M.D."/>
            <person name="Llewellyn M.S."/>
            <person name="Marinkelle C.J."/>
            <person name="Tyler K.M."/>
            <person name="Miles M.A."/>
            <person name="Andersson B."/>
        </authorList>
    </citation>
    <scope>NUCLEOTIDE SEQUENCE [LARGE SCALE GENOMIC DNA]</scope>
    <source>
        <strain evidence="3 4">B7</strain>
    </source>
</reference>
<feature type="compositionally biased region" description="Polar residues" evidence="1">
    <location>
        <begin position="194"/>
        <end position="213"/>
    </location>
</feature>
<organism evidence="3 4">
    <name type="scientific">Trypanosoma cruzi marinkellei</name>
    <dbReference type="NCBI Taxonomy" id="85056"/>
    <lineage>
        <taxon>Eukaryota</taxon>
        <taxon>Discoba</taxon>
        <taxon>Euglenozoa</taxon>
        <taxon>Kinetoplastea</taxon>
        <taxon>Metakinetoplastina</taxon>
        <taxon>Trypanosomatida</taxon>
        <taxon>Trypanosomatidae</taxon>
        <taxon>Trypanosoma</taxon>
        <taxon>Schizotrypanum</taxon>
    </lineage>
</organism>
<feature type="region of interest" description="Disordered" evidence="1">
    <location>
        <begin position="194"/>
        <end position="226"/>
    </location>
</feature>
<comment type="caution">
    <text evidence="3">The sequence shown here is derived from an EMBL/GenBank/DDBJ whole genome shotgun (WGS) entry which is preliminary data.</text>
</comment>
<keyword evidence="2" id="KW-0812">Transmembrane</keyword>